<comment type="similarity">
    <text evidence="1">Belongs to the anaerobic coproporphyrinogen-III oxidase family. HemW subfamily.</text>
</comment>
<organism evidence="4 5">
    <name type="scientific">Intestinicryptomonas porci</name>
    <dbReference type="NCBI Taxonomy" id="2926320"/>
    <lineage>
        <taxon>Bacteria</taxon>
        <taxon>Pseudomonadati</taxon>
        <taxon>Verrucomicrobiota</taxon>
        <taxon>Opitutia</taxon>
        <taxon>Opitutales</taxon>
        <taxon>Intestinicryptomonaceae</taxon>
        <taxon>Intestinicryptomonas</taxon>
    </lineage>
</organism>
<dbReference type="EMBL" id="JALBUT010000006">
    <property type="protein sequence ID" value="MDX8415805.1"/>
    <property type="molecule type" value="Genomic_DNA"/>
</dbReference>
<reference evidence="4 5" key="1">
    <citation type="submission" date="2022-03" db="EMBL/GenBank/DDBJ databases">
        <title>Novel taxa within the pig intestine.</title>
        <authorList>
            <person name="Wylensek D."/>
            <person name="Bishof K."/>
            <person name="Afrizal A."/>
            <person name="Clavel T."/>
        </authorList>
    </citation>
    <scope>NUCLEOTIDE SEQUENCE [LARGE SCALE GENOMIC DNA]</scope>
    <source>
        <strain evidence="4 5">CLA-KB-P66</strain>
    </source>
</reference>
<evidence type="ECO:0000256" key="2">
    <source>
        <dbReference type="RuleBase" id="RU364116"/>
    </source>
</evidence>
<evidence type="ECO:0000259" key="3">
    <source>
        <dbReference type="PROSITE" id="PS51918"/>
    </source>
</evidence>
<keyword evidence="2" id="KW-0479">Metal-binding</keyword>
<dbReference type="SFLD" id="SFLDG01065">
    <property type="entry name" value="anaerobic_coproporphyrinogen-I"/>
    <property type="match status" value="1"/>
</dbReference>
<feature type="domain" description="Radical SAM core" evidence="3">
    <location>
        <begin position="10"/>
        <end position="239"/>
    </location>
</feature>
<dbReference type="InterPro" id="IPR010723">
    <property type="entry name" value="HemN_C"/>
</dbReference>
<keyword evidence="5" id="KW-1185">Reference proteome</keyword>
<keyword evidence="2" id="KW-0143">Chaperone</keyword>
<dbReference type="NCBIfam" id="TIGR00539">
    <property type="entry name" value="hemN_rel"/>
    <property type="match status" value="1"/>
</dbReference>
<dbReference type="RefSeq" id="WP_370397255.1">
    <property type="nucleotide sequence ID" value="NZ_JALBUT010000006.1"/>
</dbReference>
<keyword evidence="2" id="KW-0963">Cytoplasm</keyword>
<dbReference type="InterPro" id="IPR007197">
    <property type="entry name" value="rSAM"/>
</dbReference>
<dbReference type="InterPro" id="IPR034505">
    <property type="entry name" value="Coproporphyrinogen-III_oxidase"/>
</dbReference>
<dbReference type="InterPro" id="IPR004559">
    <property type="entry name" value="HemW-like"/>
</dbReference>
<dbReference type="PROSITE" id="PS51918">
    <property type="entry name" value="RADICAL_SAM"/>
    <property type="match status" value="1"/>
</dbReference>
<dbReference type="InterPro" id="IPR023404">
    <property type="entry name" value="rSAM_horseshoe"/>
</dbReference>
<keyword evidence="2" id="KW-0949">S-adenosyl-L-methionine</keyword>
<accession>A0ABU4WGY5</accession>
<keyword evidence="2" id="KW-0004">4Fe-4S</keyword>
<dbReference type="PANTHER" id="PTHR13932">
    <property type="entry name" value="COPROPORPHYRINIGEN III OXIDASE"/>
    <property type="match status" value="1"/>
</dbReference>
<evidence type="ECO:0000313" key="5">
    <source>
        <dbReference type="Proteomes" id="UP001275932"/>
    </source>
</evidence>
<dbReference type="Pfam" id="PF06969">
    <property type="entry name" value="HemN_C"/>
    <property type="match status" value="1"/>
</dbReference>
<keyword evidence="2" id="KW-0411">Iron-sulfur</keyword>
<comment type="caution">
    <text evidence="4">The sequence shown here is derived from an EMBL/GenBank/DDBJ whole genome shotgun (WGS) entry which is preliminary data.</text>
</comment>
<sequence>MQDKLKDIFKNSPKKTAAYVHVPFCARTCAYCKFYKTAPSFQNLELYLQCLEKEASRFFNSAKGAEISSIFIGGGTPSILSENQLSRLAKIFEHQAGKVEWTIEASPSTINPQKLKVLKSLGINRISLGVQSFSERTLKNLGRPHKAEASQKAIEQSLEVFDNVNIDLIFGAQNQTREDWHSDLEKAASFPLSHISAYCLEFESATSCCAGNEKPFETQIKEADFLYLAMDFLAQKNFKHYEISNYAKHGKECAHNLNTWNMNSWIGFGPSAASQFGGFRFRNTSDLNSWAKGVMENSPAREDIVKLDDDELFNSAVIFGLRKMEGVNLESLKSRFKNADFSRYEEPIKFLVSTGLLEKSGDFLRLSRKGIPLADSVAVELI</sequence>
<dbReference type="InterPro" id="IPR006638">
    <property type="entry name" value="Elp3/MiaA/NifB-like_rSAM"/>
</dbReference>
<dbReference type="Proteomes" id="UP001275932">
    <property type="component" value="Unassembled WGS sequence"/>
</dbReference>
<evidence type="ECO:0000256" key="1">
    <source>
        <dbReference type="ARBA" id="ARBA00006100"/>
    </source>
</evidence>
<dbReference type="SFLD" id="SFLDF00562">
    <property type="entry name" value="HemN-like__clustered_with_heat"/>
    <property type="match status" value="1"/>
</dbReference>
<comment type="function">
    <text evidence="2">Probably acts as a heme chaperone, transferring heme to an unknown acceptor. Binds one molecule of heme per monomer, possibly covalently. Binds 1 [4Fe-4S] cluster. The cluster is coordinated with 3 cysteines and an exchangeable S-adenosyl-L-methionine.</text>
</comment>
<dbReference type="SFLD" id="SFLDS00029">
    <property type="entry name" value="Radical_SAM"/>
    <property type="match status" value="1"/>
</dbReference>
<dbReference type="PANTHER" id="PTHR13932:SF5">
    <property type="entry name" value="RADICAL S-ADENOSYL METHIONINE DOMAIN-CONTAINING PROTEIN 1, MITOCHONDRIAL"/>
    <property type="match status" value="1"/>
</dbReference>
<dbReference type="CDD" id="cd01335">
    <property type="entry name" value="Radical_SAM"/>
    <property type="match status" value="1"/>
</dbReference>
<keyword evidence="2" id="KW-0349">Heme</keyword>
<keyword evidence="2" id="KW-0408">Iron</keyword>
<gene>
    <name evidence="4" type="primary">hemW</name>
    <name evidence="4" type="ORF">MOX91_06415</name>
</gene>
<dbReference type="SUPFAM" id="SSF102114">
    <property type="entry name" value="Radical SAM enzymes"/>
    <property type="match status" value="1"/>
</dbReference>
<evidence type="ECO:0000313" key="4">
    <source>
        <dbReference type="EMBL" id="MDX8415805.1"/>
    </source>
</evidence>
<dbReference type="Gene3D" id="3.80.30.20">
    <property type="entry name" value="tm_1862 like domain"/>
    <property type="match status" value="1"/>
</dbReference>
<protein>
    <recommendedName>
        <fullName evidence="2">Heme chaperone HemW</fullName>
    </recommendedName>
</protein>
<dbReference type="InterPro" id="IPR058240">
    <property type="entry name" value="rSAM_sf"/>
</dbReference>
<comment type="subcellular location">
    <subcellularLocation>
        <location evidence="2">Cytoplasm</location>
    </subcellularLocation>
</comment>
<name>A0ABU4WGY5_9BACT</name>
<dbReference type="Pfam" id="PF04055">
    <property type="entry name" value="Radical_SAM"/>
    <property type="match status" value="1"/>
</dbReference>
<proteinExistence type="inferred from homology"/>
<dbReference type="SMART" id="SM00729">
    <property type="entry name" value="Elp3"/>
    <property type="match status" value="1"/>
</dbReference>